<evidence type="ECO:0000256" key="1">
    <source>
        <dbReference type="ARBA" id="ARBA00022603"/>
    </source>
</evidence>
<comment type="caution">
    <text evidence="3">The sequence shown here is derived from an EMBL/GenBank/DDBJ whole genome shotgun (WGS) entry which is preliminary data.</text>
</comment>
<dbReference type="InterPro" id="IPR029063">
    <property type="entry name" value="SAM-dependent_MTases_sf"/>
</dbReference>
<gene>
    <name evidence="3" type="ORF">Ljam_1321</name>
</gene>
<keyword evidence="1 3" id="KW-0489">Methyltransferase</keyword>
<reference evidence="3 4" key="1">
    <citation type="submission" date="2015-11" db="EMBL/GenBank/DDBJ databases">
        <title>Genomic analysis of 38 Legionella species identifies large and diverse effector repertoires.</title>
        <authorList>
            <person name="Burstein D."/>
            <person name="Amaro F."/>
            <person name="Zusman T."/>
            <person name="Lifshitz Z."/>
            <person name="Cohen O."/>
            <person name="Gilbert J.A."/>
            <person name="Pupko T."/>
            <person name="Shuman H.A."/>
            <person name="Segal G."/>
        </authorList>
    </citation>
    <scope>NUCLEOTIDE SEQUENCE [LARGE SCALE GENOMIC DNA]</scope>
    <source>
        <strain evidence="3 4">JA-26-G1-E2</strain>
    </source>
</reference>
<evidence type="ECO:0000313" key="3">
    <source>
        <dbReference type="EMBL" id="KTD07126.1"/>
    </source>
</evidence>
<dbReference type="InterPro" id="IPR007213">
    <property type="entry name" value="Ppm1/Ppm2/Tcmp"/>
</dbReference>
<sequence length="360" mass="40624">MLSKHEQAPNDIKPSVTALSVAMAFVRSLDTGYLYLFSKQELELIRHFVNIGKQSLYGFNWILSEGLSRMPYSIQQSFFNAVVVPGYDHIIMLRKLMIKNKIESAIKSGIEQIIFLGGGYDIRALVTSLTHPDISIYELDRGPTREHKIKALKTLPEDLNLGGKNITELSDGTILLGENLRYIECDLSENNLLDTLESHGFKQKRTFVIGEGLTMYLSQDENKELLKSIAKILKENDELLLSFRSGVIKPSKIAEASLERSKETYRFSLAPQHVIAFVEESGFTVSGKFFAASLLEEIGDFSAAAYHKKNKNSPKEYYYSLQKSSLEFNEDRKIEDVADIKLEIPVKSEVTESPSECVTM</sequence>
<dbReference type="Pfam" id="PF04072">
    <property type="entry name" value="LCM"/>
    <property type="match status" value="1"/>
</dbReference>
<evidence type="ECO:0000313" key="4">
    <source>
        <dbReference type="Proteomes" id="UP000054715"/>
    </source>
</evidence>
<dbReference type="Proteomes" id="UP000054715">
    <property type="component" value="Unassembled WGS sequence"/>
</dbReference>
<dbReference type="OrthoDB" id="9806164at2"/>
<dbReference type="AlphaFoldDB" id="A0A0W0UHL1"/>
<protein>
    <submittedName>
        <fullName evidence="3">Leucine carboxyl methyltransferase</fullName>
    </submittedName>
</protein>
<dbReference type="PATRIC" id="fig|455.5.peg.1394"/>
<dbReference type="RefSeq" id="WP_058449338.1">
    <property type="nucleotide sequence ID" value="NZ_CAAAJF010000007.1"/>
</dbReference>
<dbReference type="GO" id="GO:0032259">
    <property type="term" value="P:methylation"/>
    <property type="evidence" value="ECO:0007669"/>
    <property type="project" value="UniProtKB-KW"/>
</dbReference>
<keyword evidence="2 3" id="KW-0808">Transferase</keyword>
<dbReference type="PANTHER" id="PTHR43619:SF2">
    <property type="entry name" value="S-ADENOSYL-L-METHIONINE-DEPENDENT METHYLTRANSFERASES SUPERFAMILY PROTEIN"/>
    <property type="match status" value="1"/>
</dbReference>
<evidence type="ECO:0000256" key="2">
    <source>
        <dbReference type="ARBA" id="ARBA00022679"/>
    </source>
</evidence>
<dbReference type="EMBL" id="LNYG01000013">
    <property type="protein sequence ID" value="KTD07126.1"/>
    <property type="molecule type" value="Genomic_DNA"/>
</dbReference>
<dbReference type="PANTHER" id="PTHR43619">
    <property type="entry name" value="S-ADENOSYL-L-METHIONINE-DEPENDENT METHYLTRANSFERASE YKTD-RELATED"/>
    <property type="match status" value="1"/>
</dbReference>
<accession>A0A0W0UHL1</accession>
<dbReference type="GO" id="GO:0008168">
    <property type="term" value="F:methyltransferase activity"/>
    <property type="evidence" value="ECO:0007669"/>
    <property type="project" value="UniProtKB-KW"/>
</dbReference>
<proteinExistence type="predicted"/>
<dbReference type="SUPFAM" id="SSF53335">
    <property type="entry name" value="S-adenosyl-L-methionine-dependent methyltransferases"/>
    <property type="match status" value="1"/>
</dbReference>
<dbReference type="Gene3D" id="3.40.50.150">
    <property type="entry name" value="Vaccinia Virus protein VP39"/>
    <property type="match status" value="1"/>
</dbReference>
<dbReference type="STRING" id="455.Ljam_1321"/>
<name>A0A0W0UHL1_9GAMM</name>
<organism evidence="3 4">
    <name type="scientific">Legionella jamestowniensis</name>
    <dbReference type="NCBI Taxonomy" id="455"/>
    <lineage>
        <taxon>Bacteria</taxon>
        <taxon>Pseudomonadati</taxon>
        <taxon>Pseudomonadota</taxon>
        <taxon>Gammaproteobacteria</taxon>
        <taxon>Legionellales</taxon>
        <taxon>Legionellaceae</taxon>
        <taxon>Legionella</taxon>
    </lineage>
</organism>